<organism evidence="2 3">
    <name type="scientific">Evansella vedderi</name>
    <dbReference type="NCBI Taxonomy" id="38282"/>
    <lineage>
        <taxon>Bacteria</taxon>
        <taxon>Bacillati</taxon>
        <taxon>Bacillota</taxon>
        <taxon>Bacilli</taxon>
        <taxon>Bacillales</taxon>
        <taxon>Bacillaceae</taxon>
        <taxon>Evansella</taxon>
    </lineage>
</organism>
<name>A0ABU0A3C1_9BACI</name>
<protein>
    <submittedName>
        <fullName evidence="2">Exonuclease VII large subunit</fullName>
    </submittedName>
</protein>
<accession>A0ABU0A3C1</accession>
<keyword evidence="2" id="KW-0540">Nuclease</keyword>
<keyword evidence="2" id="KW-0378">Hydrolase</keyword>
<dbReference type="GO" id="GO:0004527">
    <property type="term" value="F:exonuclease activity"/>
    <property type="evidence" value="ECO:0007669"/>
    <property type="project" value="UniProtKB-KW"/>
</dbReference>
<keyword evidence="3" id="KW-1185">Reference proteome</keyword>
<proteinExistence type="predicted"/>
<feature type="region of interest" description="Disordered" evidence="1">
    <location>
        <begin position="1"/>
        <end position="29"/>
    </location>
</feature>
<reference evidence="2 3" key="1">
    <citation type="submission" date="2023-07" db="EMBL/GenBank/DDBJ databases">
        <title>Genomic Encyclopedia of Type Strains, Phase IV (KMG-IV): sequencing the most valuable type-strain genomes for metagenomic binning, comparative biology and taxonomic classification.</title>
        <authorList>
            <person name="Goeker M."/>
        </authorList>
    </citation>
    <scope>NUCLEOTIDE SEQUENCE [LARGE SCALE GENOMIC DNA]</scope>
    <source>
        <strain evidence="2 3">DSM 9768</strain>
    </source>
</reference>
<dbReference type="Pfam" id="PF12758">
    <property type="entry name" value="DUF3813"/>
    <property type="match status" value="1"/>
</dbReference>
<sequence length="77" mass="8675">MGNRIFQQAREAVQEAQNAMEATHTPQAQAEATEKINRAKQALSQAFADSSLAEREQLMQLQNSLYELSEEFTTESK</sequence>
<dbReference type="InterPro" id="IPR024217">
    <property type="entry name" value="DUF3813"/>
</dbReference>
<dbReference type="RefSeq" id="WP_307332566.1">
    <property type="nucleotide sequence ID" value="NZ_JAUSUG010000040.1"/>
</dbReference>
<comment type="caution">
    <text evidence="2">The sequence shown here is derived from an EMBL/GenBank/DDBJ whole genome shotgun (WGS) entry which is preliminary data.</text>
</comment>
<keyword evidence="2" id="KW-0269">Exonuclease</keyword>
<dbReference type="EMBL" id="JAUSUG010000040">
    <property type="protein sequence ID" value="MDQ0257987.1"/>
    <property type="molecule type" value="Genomic_DNA"/>
</dbReference>
<gene>
    <name evidence="2" type="ORF">J2S74_005450</name>
</gene>
<dbReference type="Proteomes" id="UP001230005">
    <property type="component" value="Unassembled WGS sequence"/>
</dbReference>
<evidence type="ECO:0000256" key="1">
    <source>
        <dbReference type="SAM" id="MobiDB-lite"/>
    </source>
</evidence>
<evidence type="ECO:0000313" key="2">
    <source>
        <dbReference type="EMBL" id="MDQ0257987.1"/>
    </source>
</evidence>
<evidence type="ECO:0000313" key="3">
    <source>
        <dbReference type="Proteomes" id="UP001230005"/>
    </source>
</evidence>